<reference evidence="5 6" key="1">
    <citation type="journal article" date="2013" name="Genome Announc.">
        <title>Draft Genome Sequence of an Anaerobic and Extremophilic Bacterium, Caldanaerobacter yonseiensis, Isolated from a Geothermal Hot Stream.</title>
        <authorList>
            <person name="Lee S.J."/>
            <person name="Lee Y.J."/>
            <person name="Park G.S."/>
            <person name="Kim B.C."/>
            <person name="Lee S.J."/>
            <person name="Shin J.H."/>
            <person name="Lee D.W."/>
        </authorList>
    </citation>
    <scope>NUCLEOTIDE SEQUENCE [LARGE SCALE GENOMIC DNA]</scope>
    <source>
        <strain evidence="5 6">KB-1</strain>
    </source>
</reference>
<accession>U5CQX2</accession>
<keyword evidence="1" id="KW-0813">Transport</keyword>
<dbReference type="GO" id="GO:0005524">
    <property type="term" value="F:ATP binding"/>
    <property type="evidence" value="ECO:0007669"/>
    <property type="project" value="UniProtKB-KW"/>
</dbReference>
<protein>
    <submittedName>
        <fullName evidence="5">Peptide ABC transporter ATP-binding protein</fullName>
    </submittedName>
</protein>
<dbReference type="Pfam" id="PF00005">
    <property type="entry name" value="ABC_tran"/>
    <property type="match status" value="1"/>
</dbReference>
<sequence length="231" mass="25657">MMVELEEIKKVYSLGKVQVEALKGVSLKIDKGEYVAIVGPSGSGKSTLMNIIGLLDRPTAGSYKLNGVEVSTLSDDQLAYLRNRQIGFVFQSFNLLHRLNALANVELPMLYAKIPSRERRERALKALEIVGLSDRIYHKPNELSGGQQQRVAIARAIVMDPSFLLADEPTGNLDTASSIEIMKIFHQLNEAGTTIIMVTHEQDIANHAKRIVRLRDGLIVEDSLVSNRITY</sequence>
<dbReference type="Gene3D" id="3.40.50.300">
    <property type="entry name" value="P-loop containing nucleotide triphosphate hydrolases"/>
    <property type="match status" value="1"/>
</dbReference>
<dbReference type="GO" id="GO:0098796">
    <property type="term" value="C:membrane protein complex"/>
    <property type="evidence" value="ECO:0007669"/>
    <property type="project" value="UniProtKB-ARBA"/>
</dbReference>
<keyword evidence="2" id="KW-0547">Nucleotide-binding</keyword>
<dbReference type="GO" id="GO:0022857">
    <property type="term" value="F:transmembrane transporter activity"/>
    <property type="evidence" value="ECO:0007669"/>
    <property type="project" value="TreeGrafter"/>
</dbReference>
<dbReference type="FunFam" id="3.40.50.300:FF:000032">
    <property type="entry name" value="Export ABC transporter ATP-binding protein"/>
    <property type="match status" value="1"/>
</dbReference>
<dbReference type="PANTHER" id="PTHR24220:SF86">
    <property type="entry name" value="ABC TRANSPORTER ABCH.1"/>
    <property type="match status" value="1"/>
</dbReference>
<dbReference type="EMBL" id="AXDC01000013">
    <property type="protein sequence ID" value="ERM92204.1"/>
    <property type="molecule type" value="Genomic_DNA"/>
</dbReference>
<evidence type="ECO:0000313" key="5">
    <source>
        <dbReference type="EMBL" id="ERM92204.1"/>
    </source>
</evidence>
<dbReference type="InterPro" id="IPR003593">
    <property type="entry name" value="AAA+_ATPase"/>
</dbReference>
<dbReference type="PROSITE" id="PS00211">
    <property type="entry name" value="ABC_TRANSPORTER_1"/>
    <property type="match status" value="1"/>
</dbReference>
<evidence type="ECO:0000259" key="4">
    <source>
        <dbReference type="PROSITE" id="PS50893"/>
    </source>
</evidence>
<comment type="caution">
    <text evidence="5">The sequence shown here is derived from an EMBL/GenBank/DDBJ whole genome shotgun (WGS) entry which is preliminary data.</text>
</comment>
<evidence type="ECO:0000256" key="3">
    <source>
        <dbReference type="ARBA" id="ARBA00022840"/>
    </source>
</evidence>
<dbReference type="Proteomes" id="UP000016856">
    <property type="component" value="Unassembled WGS sequence"/>
</dbReference>
<proteinExistence type="predicted"/>
<evidence type="ECO:0000256" key="1">
    <source>
        <dbReference type="ARBA" id="ARBA00022448"/>
    </source>
</evidence>
<organism evidence="5 6">
    <name type="scientific">Caldanaerobacter subterraneus subsp. yonseiensis KB-1</name>
    <dbReference type="NCBI Taxonomy" id="1388761"/>
    <lineage>
        <taxon>Bacteria</taxon>
        <taxon>Bacillati</taxon>
        <taxon>Bacillota</taxon>
        <taxon>Clostridia</taxon>
        <taxon>Thermoanaerobacterales</taxon>
        <taxon>Thermoanaerobacteraceae</taxon>
        <taxon>Caldanaerobacter</taxon>
    </lineage>
</organism>
<dbReference type="PATRIC" id="fig|1388761.3.peg.1264"/>
<dbReference type="InterPro" id="IPR015854">
    <property type="entry name" value="ABC_transpr_LolD-like"/>
</dbReference>
<dbReference type="InterPro" id="IPR017911">
    <property type="entry name" value="MacB-like_ATP-bd"/>
</dbReference>
<dbReference type="InterPro" id="IPR017871">
    <property type="entry name" value="ABC_transporter-like_CS"/>
</dbReference>
<dbReference type="InterPro" id="IPR003439">
    <property type="entry name" value="ABC_transporter-like_ATP-bd"/>
</dbReference>
<dbReference type="PANTHER" id="PTHR24220">
    <property type="entry name" value="IMPORT ATP-BINDING PROTEIN"/>
    <property type="match status" value="1"/>
</dbReference>
<dbReference type="PROSITE" id="PS50893">
    <property type="entry name" value="ABC_TRANSPORTER_2"/>
    <property type="match status" value="1"/>
</dbReference>
<dbReference type="GO" id="GO:0016887">
    <property type="term" value="F:ATP hydrolysis activity"/>
    <property type="evidence" value="ECO:0007669"/>
    <property type="project" value="InterPro"/>
</dbReference>
<gene>
    <name evidence="5" type="ORF">O163_06285</name>
</gene>
<dbReference type="SMART" id="SM00382">
    <property type="entry name" value="AAA"/>
    <property type="match status" value="1"/>
</dbReference>
<dbReference type="AlphaFoldDB" id="U5CQX2"/>
<dbReference type="GO" id="GO:0005886">
    <property type="term" value="C:plasma membrane"/>
    <property type="evidence" value="ECO:0007669"/>
    <property type="project" value="TreeGrafter"/>
</dbReference>
<dbReference type="CDD" id="cd03255">
    <property type="entry name" value="ABC_MJ0796_LolCDE_FtsE"/>
    <property type="match status" value="1"/>
</dbReference>
<feature type="domain" description="ABC transporter" evidence="4">
    <location>
        <begin position="3"/>
        <end position="229"/>
    </location>
</feature>
<dbReference type="SUPFAM" id="SSF52540">
    <property type="entry name" value="P-loop containing nucleoside triphosphate hydrolases"/>
    <property type="match status" value="1"/>
</dbReference>
<name>U5CQX2_CALSX</name>
<dbReference type="InterPro" id="IPR027417">
    <property type="entry name" value="P-loop_NTPase"/>
</dbReference>
<keyword evidence="3 5" id="KW-0067">ATP-binding</keyword>
<evidence type="ECO:0000313" key="6">
    <source>
        <dbReference type="Proteomes" id="UP000016856"/>
    </source>
</evidence>
<evidence type="ECO:0000256" key="2">
    <source>
        <dbReference type="ARBA" id="ARBA00022741"/>
    </source>
</evidence>